<evidence type="ECO:0000313" key="1">
    <source>
        <dbReference type="EMBL" id="CAB4721809.1"/>
    </source>
</evidence>
<organism evidence="1">
    <name type="scientific">freshwater metagenome</name>
    <dbReference type="NCBI Taxonomy" id="449393"/>
    <lineage>
        <taxon>unclassified sequences</taxon>
        <taxon>metagenomes</taxon>
        <taxon>ecological metagenomes</taxon>
    </lineage>
</organism>
<dbReference type="InterPro" id="IPR022292">
    <property type="entry name" value="CHP03843"/>
</dbReference>
<sequence length="232" mass="26555">MVTDVKAAITYKPIEILGRLVDASNATLFGVLEETEINVIYKPISGERPLWDFEEGSLAGREVAAYLTSEFMNFNIVPFTTLREGPFGLGMVQHWIEVDESFEIIEFSQSDDERLRKMALFDAIINNTDRKIGHLLPTQEGEILGCDHGVTFHVEDKLRTVLWQWRGTPLNQIEIAQLESFISNFEKWSDLIANLLTEDEKEITKQRTLELLDSGRFPFPSEDWPAIPWPPV</sequence>
<name>A0A6J6RFE7_9ZZZZ</name>
<reference evidence="1" key="1">
    <citation type="submission" date="2020-05" db="EMBL/GenBank/DDBJ databases">
        <authorList>
            <person name="Chiriac C."/>
            <person name="Salcher M."/>
            <person name="Ghai R."/>
            <person name="Kavagutti S V."/>
        </authorList>
    </citation>
    <scope>NUCLEOTIDE SEQUENCE</scope>
</reference>
<dbReference type="AlphaFoldDB" id="A0A6J6RFE7"/>
<dbReference type="NCBIfam" id="TIGR03843">
    <property type="entry name" value="SCO1664 family protein"/>
    <property type="match status" value="1"/>
</dbReference>
<accession>A0A6J6RFE7</accession>
<dbReference type="EMBL" id="CAEZYJ010000087">
    <property type="protein sequence ID" value="CAB4721809.1"/>
    <property type="molecule type" value="Genomic_DNA"/>
</dbReference>
<gene>
    <name evidence="1" type="ORF">UFOPK2659_00693</name>
</gene>
<protein>
    <submittedName>
        <fullName evidence="1">Unannotated protein</fullName>
    </submittedName>
</protein>
<proteinExistence type="predicted"/>